<name>A0A934SCV3_9RHOB</name>
<evidence type="ECO:0000256" key="3">
    <source>
        <dbReference type="ARBA" id="ARBA00022448"/>
    </source>
</evidence>
<dbReference type="GO" id="GO:0015833">
    <property type="term" value="P:peptide transport"/>
    <property type="evidence" value="ECO:0007669"/>
    <property type="project" value="TreeGrafter"/>
</dbReference>
<accession>A0A934SCV3</accession>
<dbReference type="AlphaFoldDB" id="A0A934SCV3"/>
<gene>
    <name evidence="7" type="ORF">JJJ17_06535</name>
</gene>
<evidence type="ECO:0000313" key="8">
    <source>
        <dbReference type="Proteomes" id="UP000640485"/>
    </source>
</evidence>
<dbReference type="Gene3D" id="3.90.76.10">
    <property type="entry name" value="Dipeptide-binding Protein, Domain 1"/>
    <property type="match status" value="1"/>
</dbReference>
<keyword evidence="8" id="KW-1185">Reference proteome</keyword>
<dbReference type="SUPFAM" id="SSF53850">
    <property type="entry name" value="Periplasmic binding protein-like II"/>
    <property type="match status" value="1"/>
</dbReference>
<evidence type="ECO:0000256" key="5">
    <source>
        <dbReference type="SAM" id="SignalP"/>
    </source>
</evidence>
<keyword evidence="3" id="KW-0813">Transport</keyword>
<dbReference type="PANTHER" id="PTHR30290">
    <property type="entry name" value="PERIPLASMIC BINDING COMPONENT OF ABC TRANSPORTER"/>
    <property type="match status" value="1"/>
</dbReference>
<dbReference type="GO" id="GO:0030288">
    <property type="term" value="C:outer membrane-bounded periplasmic space"/>
    <property type="evidence" value="ECO:0007669"/>
    <property type="project" value="TreeGrafter"/>
</dbReference>
<reference evidence="7" key="1">
    <citation type="submission" date="2021-01" db="EMBL/GenBank/DDBJ databases">
        <title>Paracoccus amoyensis sp. nov., isolated from the surface seawater along the coast of Xiamen Island, China.</title>
        <authorList>
            <person name="Lyu L."/>
        </authorList>
    </citation>
    <scope>NUCLEOTIDE SEQUENCE</scope>
    <source>
        <strain evidence="7">MJ17</strain>
    </source>
</reference>
<dbReference type="InterPro" id="IPR000914">
    <property type="entry name" value="SBP_5_dom"/>
</dbReference>
<comment type="similarity">
    <text evidence="2">Belongs to the bacterial solute-binding protein 5 family.</text>
</comment>
<dbReference type="RefSeq" id="WP_200684629.1">
    <property type="nucleotide sequence ID" value="NZ_JAEPRQ010000001.1"/>
</dbReference>
<dbReference type="GO" id="GO:1904680">
    <property type="term" value="F:peptide transmembrane transporter activity"/>
    <property type="evidence" value="ECO:0007669"/>
    <property type="project" value="TreeGrafter"/>
</dbReference>
<comment type="caution">
    <text evidence="7">The sequence shown here is derived from an EMBL/GenBank/DDBJ whole genome shotgun (WGS) entry which is preliminary data.</text>
</comment>
<dbReference type="GO" id="GO:0043190">
    <property type="term" value="C:ATP-binding cassette (ABC) transporter complex"/>
    <property type="evidence" value="ECO:0007669"/>
    <property type="project" value="InterPro"/>
</dbReference>
<evidence type="ECO:0000259" key="6">
    <source>
        <dbReference type="Pfam" id="PF00496"/>
    </source>
</evidence>
<feature type="signal peptide" evidence="5">
    <location>
        <begin position="1"/>
        <end position="20"/>
    </location>
</feature>
<proteinExistence type="inferred from homology"/>
<dbReference type="FunFam" id="3.90.76.10:FF:000001">
    <property type="entry name" value="Oligopeptide ABC transporter substrate-binding protein"/>
    <property type="match status" value="1"/>
</dbReference>
<evidence type="ECO:0000313" key="7">
    <source>
        <dbReference type="EMBL" id="MBK4215577.1"/>
    </source>
</evidence>
<dbReference type="Gene3D" id="3.10.105.10">
    <property type="entry name" value="Dipeptide-binding Protein, Domain 3"/>
    <property type="match status" value="1"/>
</dbReference>
<sequence length="534" mass="60100">MTKLFATTALVATLALPAYAAQPAEGETLSDNQSLSFWILDAFKSLDPQLTSSRTDSDMIRQLFEGLMNEDATGAMIPGVAESYEMSDDGMTYTFKLRDSNWSNGDPVTANDFVYAWRRAVDPATASEYAWFMELMNIVSASEIVKGEAAPDTLGVTAVDDHTLEVKLTKPTPYFLKTLSHATTYPTPQKVIEAEGDAWTQPGKMVSNGAYKLESHDLGVEGVAVRNENYWNNDETIIDTVRFVTVNDQNIGLTRYLAGEIDWMNTLPAGRFPQLLEEYPDEAVSAPWSCSYAYLFNLSDKGPEALKDLRVRQALAYGIDRDIIVDRVLQGGQRPAYYWTHWATEGYEAPEIEMSEWTQAERIEKAKALLEEAGYGPDNPLSLSIQYNTSEDHRKLAIAVQQFWKAIGVNATLNNYEWKVHIDRLNNQDFEVARYAWCADYNEASSFLDYFRTGGYNQGKWSNAEYDQLLADAATAENPNDLYKQAEAILIQDMALAPTYHYAMAQMIKPDIRGVPLENVMSSWYAKDMYRVAE</sequence>
<dbReference type="EMBL" id="JAEPRQ010000001">
    <property type="protein sequence ID" value="MBK4215577.1"/>
    <property type="molecule type" value="Genomic_DNA"/>
</dbReference>
<dbReference type="PANTHER" id="PTHR30290:SF10">
    <property type="entry name" value="PERIPLASMIC OLIGOPEPTIDE-BINDING PROTEIN-RELATED"/>
    <property type="match status" value="1"/>
</dbReference>
<organism evidence="7 8">
    <name type="scientific">Paracoccus caeni</name>
    <dbReference type="NCBI Taxonomy" id="657651"/>
    <lineage>
        <taxon>Bacteria</taxon>
        <taxon>Pseudomonadati</taxon>
        <taxon>Pseudomonadota</taxon>
        <taxon>Alphaproteobacteria</taxon>
        <taxon>Rhodobacterales</taxon>
        <taxon>Paracoccaceae</taxon>
        <taxon>Paracoccus</taxon>
    </lineage>
</organism>
<dbReference type="Proteomes" id="UP000640485">
    <property type="component" value="Unassembled WGS sequence"/>
</dbReference>
<dbReference type="PIRSF" id="PIRSF002741">
    <property type="entry name" value="MppA"/>
    <property type="match status" value="1"/>
</dbReference>
<dbReference type="Gene3D" id="3.40.190.10">
    <property type="entry name" value="Periplasmic binding protein-like II"/>
    <property type="match status" value="1"/>
</dbReference>
<comment type="subcellular location">
    <subcellularLocation>
        <location evidence="1">Periplasm</location>
    </subcellularLocation>
</comment>
<feature type="chain" id="PRO_5037473205" evidence="5">
    <location>
        <begin position="21"/>
        <end position="534"/>
    </location>
</feature>
<dbReference type="CDD" id="cd08504">
    <property type="entry name" value="PBP2_OppA"/>
    <property type="match status" value="1"/>
</dbReference>
<evidence type="ECO:0000256" key="1">
    <source>
        <dbReference type="ARBA" id="ARBA00004418"/>
    </source>
</evidence>
<dbReference type="InterPro" id="IPR039424">
    <property type="entry name" value="SBP_5"/>
</dbReference>
<feature type="domain" description="Solute-binding protein family 5" evidence="6">
    <location>
        <begin position="76"/>
        <end position="456"/>
    </location>
</feature>
<dbReference type="Pfam" id="PF00496">
    <property type="entry name" value="SBP_bac_5"/>
    <property type="match status" value="1"/>
</dbReference>
<protein>
    <submittedName>
        <fullName evidence="7">Peptide ABC transporter substrate-binding protein</fullName>
    </submittedName>
</protein>
<keyword evidence="4 5" id="KW-0732">Signal</keyword>
<evidence type="ECO:0000256" key="2">
    <source>
        <dbReference type="ARBA" id="ARBA00005695"/>
    </source>
</evidence>
<evidence type="ECO:0000256" key="4">
    <source>
        <dbReference type="ARBA" id="ARBA00022729"/>
    </source>
</evidence>
<dbReference type="InterPro" id="IPR030678">
    <property type="entry name" value="Peptide/Ni-bd"/>
</dbReference>